<comment type="caution">
    <text evidence="2">The sequence shown here is derived from an EMBL/GenBank/DDBJ whole genome shotgun (WGS) entry which is preliminary data.</text>
</comment>
<reference evidence="2" key="1">
    <citation type="submission" date="2022-08" db="EMBL/GenBank/DDBJ databases">
        <title>Novel Bdellovibrio Species Isolated from Svalbard: Designation Bdellovibrio svalbardensis.</title>
        <authorList>
            <person name="Mitchell R.J."/>
            <person name="Choi S.Y."/>
        </authorList>
    </citation>
    <scope>NUCLEOTIDE SEQUENCE</scope>
    <source>
        <strain evidence="2">PAP01</strain>
    </source>
</reference>
<dbReference type="InterPro" id="IPR025537">
    <property type="entry name" value="DUF4423"/>
</dbReference>
<dbReference type="EMBL" id="JANRMI010000001">
    <property type="protein sequence ID" value="MDG0815805.1"/>
    <property type="molecule type" value="Genomic_DNA"/>
</dbReference>
<dbReference type="NCBIfam" id="TIGR02147">
    <property type="entry name" value="Fsuc_second"/>
    <property type="match status" value="1"/>
</dbReference>
<dbReference type="SUPFAM" id="SSF47413">
    <property type="entry name" value="lambda repressor-like DNA-binding domains"/>
    <property type="match status" value="1"/>
</dbReference>
<feature type="domain" description="DUF4423" evidence="1">
    <location>
        <begin position="102"/>
        <end position="264"/>
    </location>
</feature>
<dbReference type="InterPro" id="IPR010982">
    <property type="entry name" value="Lambda_DNA-bd_dom_sf"/>
</dbReference>
<dbReference type="RefSeq" id="WP_277577274.1">
    <property type="nucleotide sequence ID" value="NZ_JANRMI010000001.1"/>
</dbReference>
<keyword evidence="3" id="KW-1185">Reference proteome</keyword>
<evidence type="ECO:0000313" key="3">
    <source>
        <dbReference type="Proteomes" id="UP001152321"/>
    </source>
</evidence>
<dbReference type="Pfam" id="PF14394">
    <property type="entry name" value="DUF4423"/>
    <property type="match status" value="1"/>
</dbReference>
<accession>A0ABT6DG27</accession>
<dbReference type="InterPro" id="IPR011873">
    <property type="entry name" value="CHP02147"/>
</dbReference>
<proteinExistence type="predicted"/>
<evidence type="ECO:0000259" key="1">
    <source>
        <dbReference type="Pfam" id="PF14394"/>
    </source>
</evidence>
<sequence>MLRQLTNTFLNAKKHMNLAEFLTNEFEKRKNRNIRYSLRAFAKSLNIDAGALLRIMNNKRNATPSTALILLKNLNASQVIQNEILMELNSRNASSKKSKKMEMNTFFNHEFEKYFDILHIHTMEALNLKQFQSVEQTSALAEALGVSLSRTNEAINQLIDLGAVRIKNGQYDVLYKSFSTVPIGFTSDKRKRLQKEFLKKAIDAIDDIPFELRDHSTLTIPISRKDLAAIKLILKNARLRINSLSEKRSKRDQLYNLSLALYPVVL</sequence>
<dbReference type="Gene3D" id="1.10.260.40">
    <property type="entry name" value="lambda repressor-like DNA-binding domains"/>
    <property type="match status" value="1"/>
</dbReference>
<evidence type="ECO:0000313" key="2">
    <source>
        <dbReference type="EMBL" id="MDG0815805.1"/>
    </source>
</evidence>
<dbReference type="Proteomes" id="UP001152321">
    <property type="component" value="Unassembled WGS sequence"/>
</dbReference>
<protein>
    <submittedName>
        <fullName evidence="2">TIGR02147 family protein</fullName>
    </submittedName>
</protein>
<organism evidence="2 3">
    <name type="scientific">Bdellovibrio svalbardensis</name>
    <dbReference type="NCBI Taxonomy" id="2972972"/>
    <lineage>
        <taxon>Bacteria</taxon>
        <taxon>Pseudomonadati</taxon>
        <taxon>Bdellovibrionota</taxon>
        <taxon>Bdellovibrionia</taxon>
        <taxon>Bdellovibrionales</taxon>
        <taxon>Pseudobdellovibrionaceae</taxon>
        <taxon>Bdellovibrio</taxon>
    </lineage>
</organism>
<name>A0ABT6DG27_9BACT</name>
<gene>
    <name evidence="2" type="ORF">NWE73_05495</name>
</gene>